<dbReference type="InterPro" id="IPR016169">
    <property type="entry name" value="FAD-bd_PCMH_sub2"/>
</dbReference>
<dbReference type="UniPathway" id="UPA00219"/>
<feature type="domain" description="FAD-binding PCMH-type" evidence="21">
    <location>
        <begin position="47"/>
        <end position="217"/>
    </location>
</feature>
<keyword evidence="12 20" id="KW-0521">NADP</keyword>
<evidence type="ECO:0000256" key="6">
    <source>
        <dbReference type="ARBA" id="ARBA00012518"/>
    </source>
</evidence>
<accession>A0A379LLF0</accession>
<dbReference type="EC" id="1.3.1.98" evidence="6 20"/>
<dbReference type="Gene3D" id="3.30.465.10">
    <property type="match status" value="1"/>
</dbReference>
<evidence type="ECO:0000256" key="2">
    <source>
        <dbReference type="ARBA" id="ARBA00003921"/>
    </source>
</evidence>
<keyword evidence="9 20" id="KW-0132">Cell division</keyword>
<evidence type="ECO:0000256" key="14">
    <source>
        <dbReference type="ARBA" id="ARBA00022984"/>
    </source>
</evidence>
<evidence type="ECO:0000256" key="13">
    <source>
        <dbReference type="ARBA" id="ARBA00022960"/>
    </source>
</evidence>
<dbReference type="GO" id="GO:0008762">
    <property type="term" value="F:UDP-N-acetylmuramate dehydrogenase activity"/>
    <property type="evidence" value="ECO:0007669"/>
    <property type="project" value="UniProtKB-UniRule"/>
</dbReference>
<keyword evidence="13 20" id="KW-0133">Cell shape</keyword>
<dbReference type="PROSITE" id="PS51387">
    <property type="entry name" value="FAD_PCMH"/>
    <property type="match status" value="1"/>
</dbReference>
<evidence type="ECO:0000256" key="15">
    <source>
        <dbReference type="ARBA" id="ARBA00023002"/>
    </source>
</evidence>
<feature type="active site" description="Proton donor" evidence="20">
    <location>
        <position position="272"/>
    </location>
</feature>
<keyword evidence="8 20" id="KW-0963">Cytoplasm</keyword>
<protein>
    <recommendedName>
        <fullName evidence="7 20">UDP-N-acetylenolpyruvoylglucosamine reductase</fullName>
        <ecNumber evidence="6 20">1.3.1.98</ecNumber>
    </recommendedName>
    <alternativeName>
        <fullName evidence="18 20">UDP-N-acetylmuramate dehydrogenase</fullName>
    </alternativeName>
</protein>
<evidence type="ECO:0000256" key="7">
    <source>
        <dbReference type="ARBA" id="ARBA00015188"/>
    </source>
</evidence>
<name>A0A379LLF0_9GAMM</name>
<evidence type="ECO:0000256" key="1">
    <source>
        <dbReference type="ARBA" id="ARBA00001974"/>
    </source>
</evidence>
<dbReference type="GO" id="GO:0071555">
    <property type="term" value="P:cell wall organization"/>
    <property type="evidence" value="ECO:0007669"/>
    <property type="project" value="UniProtKB-KW"/>
</dbReference>
<evidence type="ECO:0000256" key="10">
    <source>
        <dbReference type="ARBA" id="ARBA00022630"/>
    </source>
</evidence>
<dbReference type="RefSeq" id="WP_051584474.1">
    <property type="nucleotide sequence ID" value="NZ_CAJHAQ010000001.1"/>
</dbReference>
<keyword evidence="17 20" id="KW-0961">Cell wall biogenesis/degradation</keyword>
<evidence type="ECO:0000256" key="8">
    <source>
        <dbReference type="ARBA" id="ARBA00022490"/>
    </source>
</evidence>
<proteinExistence type="inferred from homology"/>
<evidence type="ECO:0000256" key="4">
    <source>
        <dbReference type="ARBA" id="ARBA00004752"/>
    </source>
</evidence>
<dbReference type="GO" id="GO:0008360">
    <property type="term" value="P:regulation of cell shape"/>
    <property type="evidence" value="ECO:0007669"/>
    <property type="project" value="UniProtKB-KW"/>
</dbReference>
<dbReference type="InterPro" id="IPR003170">
    <property type="entry name" value="MurB"/>
</dbReference>
<dbReference type="Gene3D" id="3.30.43.10">
    <property type="entry name" value="Uridine Diphospho-n-acetylenolpyruvylglucosamine Reductase, domain 2"/>
    <property type="match status" value="1"/>
</dbReference>
<organism evidence="22 23">
    <name type="scientific">Psychrobacter phenylpyruvicus</name>
    <dbReference type="NCBI Taxonomy" id="29432"/>
    <lineage>
        <taxon>Bacteria</taxon>
        <taxon>Pseudomonadati</taxon>
        <taxon>Pseudomonadota</taxon>
        <taxon>Gammaproteobacteria</taxon>
        <taxon>Moraxellales</taxon>
        <taxon>Moraxellaceae</taxon>
        <taxon>Psychrobacter</taxon>
    </lineage>
</organism>
<dbReference type="SUPFAM" id="SSF56194">
    <property type="entry name" value="Uridine diphospho-N-Acetylenolpyruvylglucosamine reductase, MurB, C-terminal domain"/>
    <property type="match status" value="1"/>
</dbReference>
<dbReference type="NCBIfam" id="TIGR00179">
    <property type="entry name" value="murB"/>
    <property type="match status" value="1"/>
</dbReference>
<dbReference type="InterPro" id="IPR016166">
    <property type="entry name" value="FAD-bd_PCMH"/>
</dbReference>
<dbReference type="GO" id="GO:0051301">
    <property type="term" value="P:cell division"/>
    <property type="evidence" value="ECO:0007669"/>
    <property type="project" value="UniProtKB-KW"/>
</dbReference>
<dbReference type="InterPro" id="IPR011601">
    <property type="entry name" value="MurB_C"/>
</dbReference>
<evidence type="ECO:0000313" key="22">
    <source>
        <dbReference type="EMBL" id="SUD91261.1"/>
    </source>
</evidence>
<comment type="catalytic activity">
    <reaction evidence="19 20">
        <text>UDP-N-acetyl-alpha-D-muramate + NADP(+) = UDP-N-acetyl-3-O-(1-carboxyvinyl)-alpha-D-glucosamine + NADPH + H(+)</text>
        <dbReference type="Rhea" id="RHEA:12248"/>
        <dbReference type="ChEBI" id="CHEBI:15378"/>
        <dbReference type="ChEBI" id="CHEBI:57783"/>
        <dbReference type="ChEBI" id="CHEBI:58349"/>
        <dbReference type="ChEBI" id="CHEBI:68483"/>
        <dbReference type="ChEBI" id="CHEBI:70757"/>
        <dbReference type="EC" id="1.3.1.98"/>
    </reaction>
</comment>
<dbReference type="InterPro" id="IPR006094">
    <property type="entry name" value="Oxid_FAD_bind_N"/>
</dbReference>
<gene>
    <name evidence="20 22" type="primary">murB</name>
    <name evidence="22" type="ORF">NCTC10526_01609</name>
</gene>
<reference evidence="22 23" key="1">
    <citation type="submission" date="2018-06" db="EMBL/GenBank/DDBJ databases">
        <authorList>
            <consortium name="Pathogen Informatics"/>
            <person name="Doyle S."/>
        </authorList>
    </citation>
    <scope>NUCLEOTIDE SEQUENCE [LARGE SCALE GENOMIC DNA]</scope>
    <source>
        <strain evidence="22 23">NCTC10526</strain>
    </source>
</reference>
<dbReference type="EMBL" id="UGVC01000001">
    <property type="protein sequence ID" value="SUD91261.1"/>
    <property type="molecule type" value="Genomic_DNA"/>
</dbReference>
<comment type="function">
    <text evidence="2 20">Cell wall formation.</text>
</comment>
<evidence type="ECO:0000256" key="19">
    <source>
        <dbReference type="ARBA" id="ARBA00048914"/>
    </source>
</evidence>
<evidence type="ECO:0000256" key="3">
    <source>
        <dbReference type="ARBA" id="ARBA00004496"/>
    </source>
</evidence>
<evidence type="ECO:0000256" key="12">
    <source>
        <dbReference type="ARBA" id="ARBA00022857"/>
    </source>
</evidence>
<evidence type="ECO:0000259" key="21">
    <source>
        <dbReference type="PROSITE" id="PS51387"/>
    </source>
</evidence>
<evidence type="ECO:0000256" key="18">
    <source>
        <dbReference type="ARBA" id="ARBA00031026"/>
    </source>
</evidence>
<sequence length="384" mass="42207">MCPISQISSAQQDNTTNLSAQRASKGFALNDLTTVAADLIEYNTMRLSCQADRLITLNLESDIELVVAELDRLGTPIFVLSGGSNVILPELLHASVLHPTYKGIEILAEDSDSITLEVMGGENWHELVVHTVNQGWYGLENLALIPGLVGASPVQNIGAYGVQLEDYMTHVKAFHLPTQTWHEFDNDDCQFNYRDSIFKQQAGQWLITRVGFKLHKDAHKVTANYGDVSTLAMTKAEADSRSKITAKDVMQAIIEIRQSKLPDPKQLPNCGSFFKNPIIANGQFAALSTEYPNIVGYPVDDTHTKVAAGWLIDNAGLKGKGIAPILTHDKQALVLVNHSAADSNTPASQHDILATQQLIQQTIQDQFGIALEREPVWVNNEAHY</sequence>
<keyword evidence="14 20" id="KW-0573">Peptidoglycan synthesis</keyword>
<dbReference type="NCBIfam" id="NF000755">
    <property type="entry name" value="PRK00046.1"/>
    <property type="match status" value="1"/>
</dbReference>
<dbReference type="GO" id="GO:0009252">
    <property type="term" value="P:peptidoglycan biosynthetic process"/>
    <property type="evidence" value="ECO:0007669"/>
    <property type="project" value="UniProtKB-UniRule"/>
</dbReference>
<dbReference type="AlphaFoldDB" id="A0A379LLF0"/>
<dbReference type="Pfam" id="PF02873">
    <property type="entry name" value="MurB_C"/>
    <property type="match status" value="1"/>
</dbReference>
<keyword evidence="23" id="KW-1185">Reference proteome</keyword>
<evidence type="ECO:0000256" key="11">
    <source>
        <dbReference type="ARBA" id="ARBA00022827"/>
    </source>
</evidence>
<dbReference type="PANTHER" id="PTHR21071">
    <property type="entry name" value="UDP-N-ACETYLENOLPYRUVOYLGLUCOSAMINE REDUCTASE"/>
    <property type="match status" value="1"/>
</dbReference>
<feature type="active site" evidence="20">
    <location>
        <position position="194"/>
    </location>
</feature>
<comment type="cofactor">
    <cofactor evidence="1 20">
        <name>FAD</name>
        <dbReference type="ChEBI" id="CHEBI:57692"/>
    </cofactor>
</comment>
<dbReference type="InterPro" id="IPR036318">
    <property type="entry name" value="FAD-bd_PCMH-like_sf"/>
</dbReference>
<evidence type="ECO:0000256" key="16">
    <source>
        <dbReference type="ARBA" id="ARBA00023306"/>
    </source>
</evidence>
<comment type="subcellular location">
    <subcellularLocation>
        <location evidence="3 20">Cytoplasm</location>
    </subcellularLocation>
</comment>
<keyword evidence="11 20" id="KW-0274">FAD</keyword>
<dbReference type="GO" id="GO:0005829">
    <property type="term" value="C:cytosol"/>
    <property type="evidence" value="ECO:0007669"/>
    <property type="project" value="TreeGrafter"/>
</dbReference>
<evidence type="ECO:0000256" key="17">
    <source>
        <dbReference type="ARBA" id="ARBA00023316"/>
    </source>
</evidence>
<dbReference type="GO" id="GO:0071949">
    <property type="term" value="F:FAD binding"/>
    <property type="evidence" value="ECO:0007669"/>
    <property type="project" value="InterPro"/>
</dbReference>
<comment type="pathway">
    <text evidence="4 20">Cell wall biogenesis; peptidoglycan biosynthesis.</text>
</comment>
<evidence type="ECO:0000256" key="5">
    <source>
        <dbReference type="ARBA" id="ARBA00010485"/>
    </source>
</evidence>
<dbReference type="PANTHER" id="PTHR21071:SF4">
    <property type="entry name" value="UDP-N-ACETYLENOLPYRUVOYLGLUCOSAMINE REDUCTASE"/>
    <property type="match status" value="1"/>
</dbReference>
<dbReference type="Proteomes" id="UP000254123">
    <property type="component" value="Unassembled WGS sequence"/>
</dbReference>
<evidence type="ECO:0000256" key="9">
    <source>
        <dbReference type="ARBA" id="ARBA00022618"/>
    </source>
</evidence>
<keyword evidence="10 20" id="KW-0285">Flavoprotein</keyword>
<comment type="similarity">
    <text evidence="5 20">Belongs to the MurB family.</text>
</comment>
<dbReference type="Gene3D" id="3.90.78.10">
    <property type="entry name" value="UDP-N-acetylenolpyruvoylglucosamine reductase, C-terminal domain"/>
    <property type="match status" value="1"/>
</dbReference>
<keyword evidence="15 20" id="KW-0560">Oxidoreductase</keyword>
<dbReference type="InterPro" id="IPR016167">
    <property type="entry name" value="FAD-bd_PCMH_sub1"/>
</dbReference>
<dbReference type="STRING" id="1123034.GCA_000685805_01748"/>
<evidence type="ECO:0000256" key="20">
    <source>
        <dbReference type="HAMAP-Rule" id="MF_00037"/>
    </source>
</evidence>
<evidence type="ECO:0000313" key="23">
    <source>
        <dbReference type="Proteomes" id="UP000254123"/>
    </source>
</evidence>
<feature type="active site" evidence="20">
    <location>
        <position position="374"/>
    </location>
</feature>
<dbReference type="HAMAP" id="MF_00037">
    <property type="entry name" value="MurB"/>
    <property type="match status" value="1"/>
</dbReference>
<keyword evidence="16 20" id="KW-0131">Cell cycle</keyword>
<dbReference type="InterPro" id="IPR036635">
    <property type="entry name" value="MurB_C_sf"/>
</dbReference>
<dbReference type="SUPFAM" id="SSF56176">
    <property type="entry name" value="FAD-binding/transporter-associated domain-like"/>
    <property type="match status" value="1"/>
</dbReference>
<dbReference type="Pfam" id="PF01565">
    <property type="entry name" value="FAD_binding_4"/>
    <property type="match status" value="1"/>
</dbReference>